<name>A0A2M7CIS7_9BACT</name>
<dbReference type="AlphaFoldDB" id="A0A2M7CIS7"/>
<dbReference type="Proteomes" id="UP000229966">
    <property type="component" value="Unassembled WGS sequence"/>
</dbReference>
<dbReference type="EMBL" id="PEUM01000028">
    <property type="protein sequence ID" value="PIV25535.1"/>
    <property type="molecule type" value="Genomic_DNA"/>
</dbReference>
<evidence type="ECO:0000313" key="1">
    <source>
        <dbReference type="EMBL" id="PIV25535.1"/>
    </source>
</evidence>
<protein>
    <submittedName>
        <fullName evidence="1">Uncharacterized protein</fullName>
    </submittedName>
</protein>
<reference evidence="2" key="1">
    <citation type="submission" date="2017-09" db="EMBL/GenBank/DDBJ databases">
        <title>Depth-based differentiation of microbial function through sediment-hosted aquifers and enrichment of novel symbionts in the deep terrestrial subsurface.</title>
        <authorList>
            <person name="Probst A.J."/>
            <person name="Ladd B."/>
            <person name="Jarett J.K."/>
            <person name="Geller-Mcgrath D.E."/>
            <person name="Sieber C.M.K."/>
            <person name="Emerson J.B."/>
            <person name="Anantharaman K."/>
            <person name="Thomas B.C."/>
            <person name="Malmstrom R."/>
            <person name="Stieglmeier M."/>
            <person name="Klingl A."/>
            <person name="Woyke T."/>
            <person name="Ryan C.M."/>
            <person name="Banfield J.F."/>
        </authorList>
    </citation>
    <scope>NUCLEOTIDE SEQUENCE [LARGE SCALE GENOMIC DNA]</scope>
</reference>
<organism evidence="1 2">
    <name type="scientific">Candidatus Berkelbacteria bacterium CG03_land_8_20_14_0_80_40_36</name>
    <dbReference type="NCBI Taxonomy" id="1974509"/>
    <lineage>
        <taxon>Bacteria</taxon>
        <taxon>Candidatus Berkelbacteria</taxon>
    </lineage>
</organism>
<comment type="caution">
    <text evidence="1">The sequence shown here is derived from an EMBL/GenBank/DDBJ whole genome shotgun (WGS) entry which is preliminary data.</text>
</comment>
<accession>A0A2M7CIS7</accession>
<proteinExistence type="predicted"/>
<gene>
    <name evidence="1" type="ORF">COS38_01100</name>
</gene>
<evidence type="ECO:0000313" key="2">
    <source>
        <dbReference type="Proteomes" id="UP000229966"/>
    </source>
</evidence>
<sequence>MVLFSCFHYNKNKKKFAPKSPKAIKKVFGIVFKICRPIRRVYAKFTFRIYWINFVNWLKPILSHFCLFCH</sequence>